<dbReference type="EMBL" id="RBIG01000001">
    <property type="protein sequence ID" value="RKQ72384.1"/>
    <property type="molecule type" value="Genomic_DNA"/>
</dbReference>
<accession>A0A420WMY0</accession>
<dbReference type="Proteomes" id="UP000277424">
    <property type="component" value="Unassembled WGS sequence"/>
</dbReference>
<dbReference type="OrthoDB" id="9765610at2"/>
<evidence type="ECO:0008006" key="3">
    <source>
        <dbReference type="Google" id="ProtNLM"/>
    </source>
</evidence>
<reference evidence="1 2" key="1">
    <citation type="submission" date="2018-10" db="EMBL/GenBank/DDBJ databases">
        <title>Comparative analysis of microorganisms from saline springs in Andes Mountain Range, Colombia.</title>
        <authorList>
            <person name="Rubin E."/>
        </authorList>
    </citation>
    <scope>NUCLEOTIDE SEQUENCE [LARGE SCALE GENOMIC DNA]</scope>
    <source>
        <strain evidence="1 2">USBA 36</strain>
    </source>
</reference>
<evidence type="ECO:0000313" key="2">
    <source>
        <dbReference type="Proteomes" id="UP000277424"/>
    </source>
</evidence>
<name>A0A420WMY0_9PROT</name>
<sequence length="317" mass="34948">MNGGCPLHGIDLEAVLRIAARTFQHPRSDGTLPRQFHEKTHACLSGTLRINPPDNPALRHGLFAQAGRYPATIRFSSSFFADDEVPDGRGMAIRLTGVDGAPDGQQDFILISQATAPFRHSADAAALFAALDGVPRMTPFSLLSRAYILPGVDPRRLRWHYLQLLFSTGFTHARRRGLHRLAYYSITPYRLGESAAKYICRPDAGAWDGLRGYRRSFTERLQAALDRGGFGFDFCLQPRASESDPIDDAGVTWKGPEFPVGRLEIPAQDVSAGLTLSDGLAFNPWNCLPDHEPLGSLNLLRRHAYAESAKRRNANAP</sequence>
<dbReference type="SUPFAM" id="SSF56634">
    <property type="entry name" value="Heme-dependent catalase-like"/>
    <property type="match status" value="1"/>
</dbReference>
<organism evidence="1 2">
    <name type="scientific">Oceanibaculum indicum</name>
    <dbReference type="NCBI Taxonomy" id="526216"/>
    <lineage>
        <taxon>Bacteria</taxon>
        <taxon>Pseudomonadati</taxon>
        <taxon>Pseudomonadota</taxon>
        <taxon>Alphaproteobacteria</taxon>
        <taxon>Rhodospirillales</taxon>
        <taxon>Oceanibaculaceae</taxon>
        <taxon>Oceanibaculum</taxon>
    </lineage>
</organism>
<dbReference type="GO" id="GO:0020037">
    <property type="term" value="F:heme binding"/>
    <property type="evidence" value="ECO:0007669"/>
    <property type="project" value="InterPro"/>
</dbReference>
<dbReference type="InterPro" id="IPR020835">
    <property type="entry name" value="Catalase_sf"/>
</dbReference>
<proteinExistence type="predicted"/>
<comment type="caution">
    <text evidence="1">The sequence shown here is derived from an EMBL/GenBank/DDBJ whole genome shotgun (WGS) entry which is preliminary data.</text>
</comment>
<evidence type="ECO:0000313" key="1">
    <source>
        <dbReference type="EMBL" id="RKQ72384.1"/>
    </source>
</evidence>
<gene>
    <name evidence="1" type="ORF">BCL74_0148</name>
</gene>
<dbReference type="RefSeq" id="WP_121216769.1">
    <property type="nucleotide sequence ID" value="NZ_RBIG01000001.1"/>
</dbReference>
<dbReference type="AlphaFoldDB" id="A0A420WMY0"/>
<dbReference type="Gene3D" id="2.40.180.10">
    <property type="entry name" value="Catalase core domain"/>
    <property type="match status" value="1"/>
</dbReference>
<protein>
    <recommendedName>
        <fullName evidence="3">Catalase</fullName>
    </recommendedName>
</protein>